<keyword evidence="1" id="KW-0472">Membrane</keyword>
<sequence length="141" mass="15579">MATTSPTLDQGSPAPARARAPWRRLTLHYVEMVLAMFAGMLVLGGLRALLGLTVAFDAHPGAHYLLMATDMAIGMAAWMRLRRHGWACTLEMCAAMYVPAVLVPLVWADVMSGMAFMTAAHVLMMVAMLAVLLRRRREYHH</sequence>
<feature type="transmembrane region" description="Helical" evidence="1">
    <location>
        <begin position="113"/>
        <end position="133"/>
    </location>
</feature>
<keyword evidence="2" id="KW-0282">Flagellum</keyword>
<keyword evidence="2" id="KW-0969">Cilium</keyword>
<proteinExistence type="predicted"/>
<keyword evidence="3" id="KW-1185">Reference proteome</keyword>
<dbReference type="Proteomes" id="UP000529783">
    <property type="component" value="Unassembled WGS sequence"/>
</dbReference>
<organism evidence="2 3">
    <name type="scientific">Actinomadura luteofluorescens</name>
    <dbReference type="NCBI Taxonomy" id="46163"/>
    <lineage>
        <taxon>Bacteria</taxon>
        <taxon>Bacillati</taxon>
        <taxon>Actinomycetota</taxon>
        <taxon>Actinomycetes</taxon>
        <taxon>Streptosporangiales</taxon>
        <taxon>Thermomonosporaceae</taxon>
        <taxon>Actinomadura</taxon>
    </lineage>
</organism>
<keyword evidence="2" id="KW-0966">Cell projection</keyword>
<feature type="transmembrane region" description="Helical" evidence="1">
    <location>
        <begin position="86"/>
        <end position="107"/>
    </location>
</feature>
<protein>
    <submittedName>
        <fullName evidence="2">Flagellar biosynthetic protein FliP</fullName>
    </submittedName>
</protein>
<keyword evidence="1" id="KW-0812">Transmembrane</keyword>
<evidence type="ECO:0000256" key="1">
    <source>
        <dbReference type="SAM" id="Phobius"/>
    </source>
</evidence>
<dbReference type="RefSeq" id="WP_246396249.1">
    <property type="nucleotide sequence ID" value="NZ_JACCBA010000001.1"/>
</dbReference>
<dbReference type="AlphaFoldDB" id="A0A7Y9JKC4"/>
<gene>
    <name evidence="2" type="ORF">BJY14_007486</name>
</gene>
<keyword evidence="1" id="KW-1133">Transmembrane helix</keyword>
<evidence type="ECO:0000313" key="3">
    <source>
        <dbReference type="Proteomes" id="UP000529783"/>
    </source>
</evidence>
<accession>A0A7Y9JKC4</accession>
<dbReference type="EMBL" id="JACCBA010000001">
    <property type="protein sequence ID" value="NYD51503.1"/>
    <property type="molecule type" value="Genomic_DNA"/>
</dbReference>
<comment type="caution">
    <text evidence="2">The sequence shown here is derived from an EMBL/GenBank/DDBJ whole genome shotgun (WGS) entry which is preliminary data.</text>
</comment>
<feature type="transmembrane region" description="Helical" evidence="1">
    <location>
        <begin position="29"/>
        <end position="50"/>
    </location>
</feature>
<feature type="transmembrane region" description="Helical" evidence="1">
    <location>
        <begin position="62"/>
        <end position="79"/>
    </location>
</feature>
<reference evidence="2 3" key="1">
    <citation type="submission" date="2020-07" db="EMBL/GenBank/DDBJ databases">
        <title>Sequencing the genomes of 1000 actinobacteria strains.</title>
        <authorList>
            <person name="Klenk H.-P."/>
        </authorList>
    </citation>
    <scope>NUCLEOTIDE SEQUENCE [LARGE SCALE GENOMIC DNA]</scope>
    <source>
        <strain evidence="2 3">DSM 40398</strain>
    </source>
</reference>
<name>A0A7Y9JKC4_9ACTN</name>
<evidence type="ECO:0000313" key="2">
    <source>
        <dbReference type="EMBL" id="NYD51503.1"/>
    </source>
</evidence>